<name>A0ACD5HEX2_9PROT</name>
<keyword evidence="1" id="KW-0489">Methyltransferase</keyword>
<accession>A0ACD5HEX2</accession>
<evidence type="ECO:0000313" key="1">
    <source>
        <dbReference type="EMBL" id="XRI73198.1"/>
    </source>
</evidence>
<dbReference type="EMBL" id="CP127526">
    <property type="protein sequence ID" value="XRI73198.1"/>
    <property type="molecule type" value="Genomic_DNA"/>
</dbReference>
<keyword evidence="2" id="KW-1185">Reference proteome</keyword>
<protein>
    <submittedName>
        <fullName evidence="1">Methyltransferase domain-containing protein</fullName>
    </submittedName>
</protein>
<keyword evidence="1" id="KW-0808">Transferase</keyword>
<reference evidence="1 2" key="1">
    <citation type="journal article" date="2021" name="ISME J.">
        <title>Genomic evolution of the class Acidithiobacillia: deep-branching Proteobacteria living in extreme acidic conditions.</title>
        <authorList>
            <person name="Moya-Beltran A."/>
            <person name="Beard S."/>
            <person name="Rojas-Villalobos C."/>
            <person name="Issotta F."/>
            <person name="Gallardo Y."/>
            <person name="Ulloa R."/>
            <person name="Giaveno A."/>
            <person name="Degli Esposti M."/>
            <person name="Johnson D.B."/>
            <person name="Quatrini R."/>
        </authorList>
    </citation>
    <scope>NUCLEOTIDE SEQUENCE [LARGE SCALE GENOMIC DNA]</scope>
    <source>
        <strain evidence="1 2">GG1-14</strain>
    </source>
</reference>
<dbReference type="Proteomes" id="UP001195965">
    <property type="component" value="Chromosome"/>
</dbReference>
<sequence>MAGRGRRSRPQELRAAVWWDSGAGQLLLDRARDILPRWIDRLQPESILQLGQPVFWGMPPGTGRTWVLLNDGFAFPTEAYLQAYGACQEMPFAAMRFDLVIVPFCLTRMSDPEAVLEECWRVLRPEGHVLIMDFNPGGSLSFMRRWRLWRRDRAWPWRRPFLPLGKLRHLLETQDFILREGRYFQYTLPGLEKNAQWMELMGDRWWPAGANAYLLLAQRRDPERPLVGAVTPVKMRRERRKLRSEAPAAYDPLNQDAGQS</sequence>
<organism evidence="1 2">
    <name type="scientific">Acidithiobacillus montserratensis</name>
    <dbReference type="NCBI Taxonomy" id="2729135"/>
    <lineage>
        <taxon>Bacteria</taxon>
        <taxon>Pseudomonadati</taxon>
        <taxon>Pseudomonadota</taxon>
        <taxon>Acidithiobacillia</taxon>
        <taxon>Acidithiobacillales</taxon>
        <taxon>Acidithiobacillaceae</taxon>
        <taxon>Acidithiobacillus</taxon>
    </lineage>
</organism>
<proteinExistence type="predicted"/>
<evidence type="ECO:0000313" key="2">
    <source>
        <dbReference type="Proteomes" id="UP001195965"/>
    </source>
</evidence>
<gene>
    <name evidence="1" type="ORF">HHS34_012205</name>
</gene>